<feature type="region of interest" description="Disordered" evidence="1">
    <location>
        <begin position="67"/>
        <end position="89"/>
    </location>
</feature>
<protein>
    <submittedName>
        <fullName evidence="2">Uncharacterized protein</fullName>
    </submittedName>
</protein>
<evidence type="ECO:0000313" key="3">
    <source>
        <dbReference type="Proteomes" id="UP001066276"/>
    </source>
</evidence>
<organism evidence="2 3">
    <name type="scientific">Pleurodeles waltl</name>
    <name type="common">Iberian ribbed newt</name>
    <dbReference type="NCBI Taxonomy" id="8319"/>
    <lineage>
        <taxon>Eukaryota</taxon>
        <taxon>Metazoa</taxon>
        <taxon>Chordata</taxon>
        <taxon>Craniata</taxon>
        <taxon>Vertebrata</taxon>
        <taxon>Euteleostomi</taxon>
        <taxon>Amphibia</taxon>
        <taxon>Batrachia</taxon>
        <taxon>Caudata</taxon>
        <taxon>Salamandroidea</taxon>
        <taxon>Salamandridae</taxon>
        <taxon>Pleurodelinae</taxon>
        <taxon>Pleurodeles</taxon>
    </lineage>
</organism>
<dbReference type="Proteomes" id="UP001066276">
    <property type="component" value="Chromosome 6"/>
</dbReference>
<comment type="caution">
    <text evidence="2">The sequence shown here is derived from an EMBL/GenBank/DDBJ whole genome shotgun (WGS) entry which is preliminary data.</text>
</comment>
<dbReference type="EMBL" id="JANPWB010000010">
    <property type="protein sequence ID" value="KAJ1138856.1"/>
    <property type="molecule type" value="Genomic_DNA"/>
</dbReference>
<evidence type="ECO:0000313" key="2">
    <source>
        <dbReference type="EMBL" id="KAJ1138856.1"/>
    </source>
</evidence>
<accession>A0AAV7QEE5</accession>
<evidence type="ECO:0000256" key="1">
    <source>
        <dbReference type="SAM" id="MobiDB-lite"/>
    </source>
</evidence>
<proteinExistence type="predicted"/>
<gene>
    <name evidence="2" type="ORF">NDU88_005237</name>
</gene>
<dbReference type="AlphaFoldDB" id="A0AAV7QEE5"/>
<name>A0AAV7QEE5_PLEWA</name>
<reference evidence="2" key="1">
    <citation type="journal article" date="2022" name="bioRxiv">
        <title>Sequencing and chromosome-scale assembly of the giantPleurodeles waltlgenome.</title>
        <authorList>
            <person name="Brown T."/>
            <person name="Elewa A."/>
            <person name="Iarovenko S."/>
            <person name="Subramanian E."/>
            <person name="Araus A.J."/>
            <person name="Petzold A."/>
            <person name="Susuki M."/>
            <person name="Suzuki K.-i.T."/>
            <person name="Hayashi T."/>
            <person name="Toyoda A."/>
            <person name="Oliveira C."/>
            <person name="Osipova E."/>
            <person name="Leigh N.D."/>
            <person name="Simon A."/>
            <person name="Yun M.H."/>
        </authorList>
    </citation>
    <scope>NUCLEOTIDE SEQUENCE</scope>
    <source>
        <strain evidence="2">20211129_DDA</strain>
        <tissue evidence="2">Liver</tissue>
    </source>
</reference>
<keyword evidence="3" id="KW-1185">Reference proteome</keyword>
<sequence>MVNQLRTAANPTRPRVPQNCYEDARCTSMSRLTLLTLLLPAIPRLRAPRRWQTQNHETTATIMPSLIPGKHTAEDGSVPQARAADRVVA</sequence>